<keyword evidence="1" id="KW-0808">Transferase</keyword>
<sequence length="149" mass="17220">MHLVKTNSENPDFIHLVQQLDAYLKIMDGEEHDFYNQFNNIDVLKNTIVAYIDNVPVGCGAFKEYNTSSVEIKRMYTNTKSRGQGVATKIVQALEDWAKQLGYKKCILETGKRQTEAVTFYKKNNYKIITNYGQYANIENSLCFEKELI</sequence>
<keyword evidence="2" id="KW-0012">Acyltransferase</keyword>
<dbReference type="InterPro" id="IPR016181">
    <property type="entry name" value="Acyl_CoA_acyltransferase"/>
</dbReference>
<evidence type="ECO:0000256" key="2">
    <source>
        <dbReference type="ARBA" id="ARBA00023315"/>
    </source>
</evidence>
<gene>
    <name evidence="4" type="ORF">ACFSSB_02305</name>
</gene>
<dbReference type="PANTHER" id="PTHR43877:SF2">
    <property type="entry name" value="AMINOALKYLPHOSPHONATE N-ACETYLTRANSFERASE-RELATED"/>
    <property type="match status" value="1"/>
</dbReference>
<dbReference type="RefSeq" id="WP_379900532.1">
    <property type="nucleotide sequence ID" value="NZ_JBHULM010000004.1"/>
</dbReference>
<dbReference type="PROSITE" id="PS51186">
    <property type="entry name" value="GNAT"/>
    <property type="match status" value="1"/>
</dbReference>
<accession>A0ABW5JYB2</accession>
<name>A0ABW5JYB2_9FLAO</name>
<dbReference type="InterPro" id="IPR050832">
    <property type="entry name" value="Bact_Acetyltransf"/>
</dbReference>
<dbReference type="CDD" id="cd04301">
    <property type="entry name" value="NAT_SF"/>
    <property type="match status" value="1"/>
</dbReference>
<organism evidence="4 5">
    <name type="scientific">Lacinutrix gracilariae</name>
    <dbReference type="NCBI Taxonomy" id="1747198"/>
    <lineage>
        <taxon>Bacteria</taxon>
        <taxon>Pseudomonadati</taxon>
        <taxon>Bacteroidota</taxon>
        <taxon>Flavobacteriia</taxon>
        <taxon>Flavobacteriales</taxon>
        <taxon>Flavobacteriaceae</taxon>
        <taxon>Lacinutrix</taxon>
    </lineage>
</organism>
<evidence type="ECO:0000313" key="4">
    <source>
        <dbReference type="EMBL" id="MFD2541138.1"/>
    </source>
</evidence>
<evidence type="ECO:0000256" key="1">
    <source>
        <dbReference type="ARBA" id="ARBA00022679"/>
    </source>
</evidence>
<comment type="caution">
    <text evidence="4">The sequence shown here is derived from an EMBL/GenBank/DDBJ whole genome shotgun (WGS) entry which is preliminary data.</text>
</comment>
<dbReference type="Gene3D" id="3.40.630.30">
    <property type="match status" value="1"/>
</dbReference>
<evidence type="ECO:0000259" key="3">
    <source>
        <dbReference type="PROSITE" id="PS51186"/>
    </source>
</evidence>
<dbReference type="Pfam" id="PF00583">
    <property type="entry name" value="Acetyltransf_1"/>
    <property type="match status" value="1"/>
</dbReference>
<dbReference type="Proteomes" id="UP001597467">
    <property type="component" value="Unassembled WGS sequence"/>
</dbReference>
<dbReference type="SUPFAM" id="SSF55729">
    <property type="entry name" value="Acyl-CoA N-acyltransferases (Nat)"/>
    <property type="match status" value="1"/>
</dbReference>
<reference evidence="5" key="1">
    <citation type="journal article" date="2019" name="Int. J. Syst. Evol. Microbiol.">
        <title>The Global Catalogue of Microorganisms (GCM) 10K type strain sequencing project: providing services to taxonomists for standard genome sequencing and annotation.</title>
        <authorList>
            <consortium name="The Broad Institute Genomics Platform"/>
            <consortium name="The Broad Institute Genome Sequencing Center for Infectious Disease"/>
            <person name="Wu L."/>
            <person name="Ma J."/>
        </authorList>
    </citation>
    <scope>NUCLEOTIDE SEQUENCE [LARGE SCALE GENOMIC DNA]</scope>
    <source>
        <strain evidence="5">KCTC 42808</strain>
    </source>
</reference>
<dbReference type="EMBL" id="JBHULM010000004">
    <property type="protein sequence ID" value="MFD2541138.1"/>
    <property type="molecule type" value="Genomic_DNA"/>
</dbReference>
<dbReference type="PANTHER" id="PTHR43877">
    <property type="entry name" value="AMINOALKYLPHOSPHONATE N-ACETYLTRANSFERASE-RELATED-RELATED"/>
    <property type="match status" value="1"/>
</dbReference>
<protein>
    <submittedName>
        <fullName evidence="4">GNAT family N-acetyltransferase</fullName>
    </submittedName>
</protein>
<dbReference type="InterPro" id="IPR000182">
    <property type="entry name" value="GNAT_dom"/>
</dbReference>
<evidence type="ECO:0000313" key="5">
    <source>
        <dbReference type="Proteomes" id="UP001597467"/>
    </source>
</evidence>
<proteinExistence type="predicted"/>
<keyword evidence="5" id="KW-1185">Reference proteome</keyword>
<feature type="domain" description="N-acetyltransferase" evidence="3">
    <location>
        <begin position="1"/>
        <end position="149"/>
    </location>
</feature>